<dbReference type="InterPro" id="IPR038126">
    <property type="entry name" value="RAMP_sf"/>
</dbReference>
<dbReference type="GO" id="GO:0031032">
    <property type="term" value="P:actomyosin structure organization"/>
    <property type="evidence" value="ECO:0007669"/>
    <property type="project" value="TreeGrafter"/>
</dbReference>
<dbReference type="InterPro" id="IPR035963">
    <property type="entry name" value="FERM_2"/>
</dbReference>
<dbReference type="Gene3D" id="2.30.29.30">
    <property type="entry name" value="Pleckstrin-homology domain (PH domain)/Phosphotyrosine-binding domain (PTB)"/>
    <property type="match status" value="1"/>
</dbReference>
<keyword evidence="14" id="KW-1015">Disulfide bond</keyword>
<dbReference type="InterPro" id="IPR014847">
    <property type="entry name" value="FA"/>
</dbReference>
<evidence type="ECO:0000256" key="1">
    <source>
        <dbReference type="ARBA" id="ARBA00004202"/>
    </source>
</evidence>
<dbReference type="CDD" id="cd13186">
    <property type="entry name" value="FERM_C_NBL4_NBL5"/>
    <property type="match status" value="1"/>
</dbReference>
<reference evidence="19 20" key="1">
    <citation type="journal article" date="2019" name="Genome Biol. Evol.">
        <title>Whole-Genome Sequencing of the Giant Devil Catfish, Bagarius yarrelli.</title>
        <authorList>
            <person name="Jiang W."/>
            <person name="Lv Y."/>
            <person name="Cheng L."/>
            <person name="Yang K."/>
            <person name="Chao B."/>
            <person name="Wang X."/>
            <person name="Li Y."/>
            <person name="Pan X."/>
            <person name="You X."/>
            <person name="Zhang Y."/>
            <person name="Yang J."/>
            <person name="Li J."/>
            <person name="Zhang X."/>
            <person name="Liu S."/>
            <person name="Sun C."/>
            <person name="Yang J."/>
            <person name="Shi Q."/>
        </authorList>
    </citation>
    <scope>NUCLEOTIDE SEQUENCE [LARGE SCALE GENOMIC DNA]</scope>
    <source>
        <strain evidence="19">JWS20170419001</strain>
        <tissue evidence="19">Muscle</tissue>
    </source>
</reference>
<evidence type="ECO:0000256" key="6">
    <source>
        <dbReference type="ARBA" id="ARBA00022448"/>
    </source>
</evidence>
<dbReference type="GO" id="GO:0005912">
    <property type="term" value="C:adherens junction"/>
    <property type="evidence" value="ECO:0007669"/>
    <property type="project" value="UniProtKB-SubCell"/>
</dbReference>
<dbReference type="AlphaFoldDB" id="A0A556UFN6"/>
<keyword evidence="12 17" id="KW-1133">Transmembrane helix</keyword>
<keyword evidence="6" id="KW-0813">Transport</keyword>
<feature type="region of interest" description="Disordered" evidence="16">
    <location>
        <begin position="404"/>
        <end position="431"/>
    </location>
</feature>
<dbReference type="InterPro" id="IPR000299">
    <property type="entry name" value="FERM_domain"/>
</dbReference>
<proteinExistence type="inferred from homology"/>
<dbReference type="GO" id="GO:0008277">
    <property type="term" value="P:regulation of G protein-coupled receptor signaling pathway"/>
    <property type="evidence" value="ECO:0007669"/>
    <property type="project" value="InterPro"/>
</dbReference>
<feature type="compositionally biased region" description="Polar residues" evidence="16">
    <location>
        <begin position="362"/>
        <end position="378"/>
    </location>
</feature>
<evidence type="ECO:0000256" key="10">
    <source>
        <dbReference type="ARBA" id="ARBA00022729"/>
    </source>
</evidence>
<sequence>MLSFLRRTLGRRSGRKHADKARLREAQRAQTHIPAAGDAISIITCRVSLLDGTDVSVDLPKKAKGEELFEQIMYHLDIIEKDYFGLRFMDSAQVPSVLRIVSTCGYLFVLQLKQDILCGKLNCPFDTAVELAAFSLQAELGDCDPAEHGLDLVSEFRFAPEQTEEMEVAIYNTWKECRGQMPAQAEINYLNKAKWLEMYGVDMHMVKARDGNEYSLGLTPTGVLVFEGESKIGLFFWPKITRLDFRKNKLTLVVVEDDEQGKEQEHTFVFRMDHPKACKHLWKCAVEHHAFFRLRGPVQKGSSRSTFIRMGSRFRYSGKTEYQTTKANKARRSSTFERRPSRRYSRRTLQNRGPFVPKVPENQDNGVSPTSETKYVQSPSAWPGMSLVSSQSLAPAPLTVEALPRSPGGSQSLHRSMPDVTDLPKNSVDRLTPTPVTMAGTSEDAETNASLLIPGTVIENLCLSDAADRLKQLETESTPTSASARSNRNVKMNNQDQTTIFVLYDNVYYITHQKEVQGSEYCRICVQQDVPKLTEKNLSCVSSSPVLSHLAPPDELKSNILKAQAEAALRGTREEIGITGDKNQEAAVRLTGRGGQTVSTSSLMTGNRDALIQMCSSRQVLTFSSTCIHRQNQTGILGLNLPPTCYRLMKEVSDLSECLELYLEEKADELVYSPSNTPAEPLNEAFIVKDKAEERDAGPTPHADNLIDFTDSIPVVPPPKPIITPRWIVPAAQPAPTATFTNGLLELDKAKMAAQHIEGNAPSPSLPHHPHTHNVIATRSCDSLTTTPQLPRLATLSAVAMACNIYYEDAIKELCLAKFKEDMEALDQGHWCSWEDTVESYGELTNCTFLVAWKMNCFWPNRLVDEFFISVHRHYFHDCSPTGRLPHDPPNRILGPFIIVPIVVTLLMTALVVWRSKRSEGIV</sequence>
<dbReference type="CDD" id="cd14473">
    <property type="entry name" value="FERM_B-lobe"/>
    <property type="match status" value="1"/>
</dbReference>
<dbReference type="SMART" id="SM00295">
    <property type="entry name" value="B41"/>
    <property type="match status" value="1"/>
</dbReference>
<dbReference type="SMART" id="SM01195">
    <property type="entry name" value="FA"/>
    <property type="match status" value="1"/>
</dbReference>
<evidence type="ECO:0000256" key="11">
    <source>
        <dbReference type="ARBA" id="ARBA00022949"/>
    </source>
</evidence>
<gene>
    <name evidence="19" type="ORF">Baya_10507</name>
</gene>
<keyword evidence="20" id="KW-1185">Reference proteome</keyword>
<dbReference type="InterPro" id="IPR018980">
    <property type="entry name" value="FERM_PH-like_C"/>
</dbReference>
<dbReference type="GO" id="GO:0015026">
    <property type="term" value="F:coreceptor activity"/>
    <property type="evidence" value="ECO:0007669"/>
    <property type="project" value="InterPro"/>
</dbReference>
<dbReference type="PANTHER" id="PTHR23280:SF15">
    <property type="entry name" value="BAND 4.1-LIKE PROTEIN 5"/>
    <property type="match status" value="1"/>
</dbReference>
<dbReference type="PROSITE" id="PS50057">
    <property type="entry name" value="FERM_3"/>
    <property type="match status" value="1"/>
</dbReference>
<dbReference type="InterPro" id="IPR019747">
    <property type="entry name" value="FERM_CS"/>
</dbReference>
<evidence type="ECO:0000256" key="5">
    <source>
        <dbReference type="ARBA" id="ARBA00007087"/>
    </source>
</evidence>
<dbReference type="Gene3D" id="3.10.20.90">
    <property type="entry name" value="Phosphatidylinositol 3-kinase Catalytic Subunit, Chain A, domain 1"/>
    <property type="match status" value="1"/>
</dbReference>
<keyword evidence="11" id="KW-0965">Cell junction</keyword>
<comment type="similarity">
    <text evidence="5">Belongs to the RAMP family.</text>
</comment>
<dbReference type="SUPFAM" id="SSF54236">
    <property type="entry name" value="Ubiquitin-like"/>
    <property type="match status" value="1"/>
</dbReference>
<feature type="region of interest" description="Disordered" evidence="16">
    <location>
        <begin position="321"/>
        <end position="378"/>
    </location>
</feature>
<dbReference type="Pfam" id="PF04901">
    <property type="entry name" value="RAMP"/>
    <property type="match status" value="1"/>
</dbReference>
<evidence type="ECO:0000256" key="4">
    <source>
        <dbReference type="ARBA" id="ARBA00004536"/>
    </source>
</evidence>
<dbReference type="Pfam" id="PF00373">
    <property type="entry name" value="FERM_M"/>
    <property type="match status" value="1"/>
</dbReference>
<evidence type="ECO:0000313" key="20">
    <source>
        <dbReference type="Proteomes" id="UP000319801"/>
    </source>
</evidence>
<organism evidence="19 20">
    <name type="scientific">Bagarius yarrelli</name>
    <name type="common">Goonch</name>
    <name type="synonym">Bagrus yarrelli</name>
    <dbReference type="NCBI Taxonomy" id="175774"/>
    <lineage>
        <taxon>Eukaryota</taxon>
        <taxon>Metazoa</taxon>
        <taxon>Chordata</taxon>
        <taxon>Craniata</taxon>
        <taxon>Vertebrata</taxon>
        <taxon>Euteleostomi</taxon>
        <taxon>Actinopterygii</taxon>
        <taxon>Neopterygii</taxon>
        <taxon>Teleostei</taxon>
        <taxon>Ostariophysi</taxon>
        <taxon>Siluriformes</taxon>
        <taxon>Sisoridae</taxon>
        <taxon>Sisorinae</taxon>
        <taxon>Bagarius</taxon>
    </lineage>
</organism>
<dbReference type="GO" id="GO:0005856">
    <property type="term" value="C:cytoskeleton"/>
    <property type="evidence" value="ECO:0007669"/>
    <property type="project" value="TreeGrafter"/>
</dbReference>
<dbReference type="FunFam" id="2.30.29.30:FF:000002">
    <property type="entry name" value="Band 4.1-like protein 5 isoform 1"/>
    <property type="match status" value="1"/>
</dbReference>
<evidence type="ECO:0000256" key="12">
    <source>
        <dbReference type="ARBA" id="ARBA00022989"/>
    </source>
</evidence>
<dbReference type="InterPro" id="IPR018979">
    <property type="entry name" value="FERM_N"/>
</dbReference>
<evidence type="ECO:0000256" key="2">
    <source>
        <dbReference type="ARBA" id="ARBA00004251"/>
    </source>
</evidence>
<accession>A0A556UFN6</accession>
<keyword evidence="8" id="KW-0963">Cytoplasm</keyword>
<dbReference type="Pfam" id="PF09379">
    <property type="entry name" value="FERM_N"/>
    <property type="match status" value="1"/>
</dbReference>
<dbReference type="InterPro" id="IPR011993">
    <property type="entry name" value="PH-like_dom_sf"/>
</dbReference>
<evidence type="ECO:0000313" key="19">
    <source>
        <dbReference type="EMBL" id="TSO88060.1"/>
    </source>
</evidence>
<evidence type="ECO:0000256" key="15">
    <source>
        <dbReference type="ARBA" id="ARBA00023170"/>
    </source>
</evidence>
<evidence type="ECO:0000259" key="18">
    <source>
        <dbReference type="PROSITE" id="PS50057"/>
    </source>
</evidence>
<feature type="domain" description="FERM" evidence="18">
    <location>
        <begin position="1"/>
        <end position="296"/>
    </location>
</feature>
<dbReference type="Proteomes" id="UP000319801">
    <property type="component" value="Unassembled WGS sequence"/>
</dbReference>
<evidence type="ECO:0000256" key="9">
    <source>
        <dbReference type="ARBA" id="ARBA00022692"/>
    </source>
</evidence>
<evidence type="ECO:0000256" key="8">
    <source>
        <dbReference type="ARBA" id="ARBA00022490"/>
    </source>
</evidence>
<dbReference type="Pfam" id="PF09380">
    <property type="entry name" value="FERM_C"/>
    <property type="match status" value="1"/>
</dbReference>
<keyword evidence="10" id="KW-0732">Signal</keyword>
<dbReference type="Gene3D" id="1.10.150.510">
    <property type="entry name" value="Receptor activity modifying family"/>
    <property type="match status" value="1"/>
</dbReference>
<dbReference type="PANTHER" id="PTHR23280">
    <property type="entry name" value="4.1 G PROTEIN"/>
    <property type="match status" value="1"/>
</dbReference>
<feature type="transmembrane region" description="Helical" evidence="17">
    <location>
        <begin position="893"/>
        <end position="914"/>
    </location>
</feature>
<keyword evidence="9 17" id="KW-0812">Transmembrane</keyword>
<evidence type="ECO:0000256" key="7">
    <source>
        <dbReference type="ARBA" id="ARBA00022475"/>
    </source>
</evidence>
<comment type="subcellular location">
    <subcellularLocation>
        <location evidence="4">Cell junction</location>
        <location evidence="4">Adherens junction</location>
    </subcellularLocation>
    <subcellularLocation>
        <location evidence="1">Cell membrane</location>
        <topology evidence="1">Peripheral membrane protein</topology>
    </subcellularLocation>
    <subcellularLocation>
        <location evidence="2">Cell membrane</location>
        <topology evidence="2">Single-pass type I membrane protein</topology>
    </subcellularLocation>
    <subcellularLocation>
        <location evidence="3">Cytoplasm</location>
    </subcellularLocation>
</comment>
<dbReference type="Gene3D" id="1.20.80.10">
    <property type="match status" value="1"/>
</dbReference>
<dbReference type="GO" id="GO:0005886">
    <property type="term" value="C:plasma membrane"/>
    <property type="evidence" value="ECO:0007669"/>
    <property type="project" value="UniProtKB-SubCell"/>
</dbReference>
<dbReference type="SUPFAM" id="SSF47031">
    <property type="entry name" value="Second domain of FERM"/>
    <property type="match status" value="1"/>
</dbReference>
<keyword evidence="7" id="KW-1003">Cell membrane</keyword>
<evidence type="ECO:0000256" key="3">
    <source>
        <dbReference type="ARBA" id="ARBA00004496"/>
    </source>
</evidence>
<dbReference type="InterPro" id="IPR019749">
    <property type="entry name" value="Band_41_domain"/>
</dbReference>
<dbReference type="InterPro" id="IPR019748">
    <property type="entry name" value="FERM_central"/>
</dbReference>
<dbReference type="OrthoDB" id="6235974at2759"/>
<dbReference type="SUPFAM" id="SSF50729">
    <property type="entry name" value="PH domain-like"/>
    <property type="match status" value="1"/>
</dbReference>
<dbReference type="FunFam" id="1.20.80.10:FF:000003">
    <property type="entry name" value="Tyrosine-protein phosphatase non-receptor type 4"/>
    <property type="match status" value="1"/>
</dbReference>
<comment type="caution">
    <text evidence="19">The sequence shown here is derived from an EMBL/GenBank/DDBJ whole genome shotgun (WGS) entry which is preliminary data.</text>
</comment>
<dbReference type="Pfam" id="PF08736">
    <property type="entry name" value="FA"/>
    <property type="match status" value="1"/>
</dbReference>
<dbReference type="InterPro" id="IPR014352">
    <property type="entry name" value="FERM/acyl-CoA-bd_prot_sf"/>
</dbReference>
<name>A0A556UFN6_BAGYA</name>
<dbReference type="EMBL" id="VCAZ01000071">
    <property type="protein sequence ID" value="TSO88060.1"/>
    <property type="molecule type" value="Genomic_DNA"/>
</dbReference>
<dbReference type="FunFam" id="3.10.20.90:FF:000024">
    <property type="entry name" value="Erythrocyte membrane protein band 4.1-like 5"/>
    <property type="match status" value="1"/>
</dbReference>
<dbReference type="InterPro" id="IPR029071">
    <property type="entry name" value="Ubiquitin-like_domsf"/>
</dbReference>
<keyword evidence="13 17" id="KW-0472">Membrane</keyword>
<evidence type="ECO:0000256" key="17">
    <source>
        <dbReference type="SAM" id="Phobius"/>
    </source>
</evidence>
<keyword evidence="15" id="KW-0675">Receptor</keyword>
<dbReference type="SMART" id="SM01196">
    <property type="entry name" value="FERM_C"/>
    <property type="match status" value="1"/>
</dbReference>
<evidence type="ECO:0000256" key="16">
    <source>
        <dbReference type="SAM" id="MobiDB-lite"/>
    </source>
</evidence>
<protein>
    <submittedName>
        <fullName evidence="19">Band 4.1-like protein 5</fullName>
    </submittedName>
</protein>
<dbReference type="GO" id="GO:0005737">
    <property type="term" value="C:cytoplasm"/>
    <property type="evidence" value="ECO:0007669"/>
    <property type="project" value="UniProtKB-SubCell"/>
</dbReference>
<evidence type="ECO:0000256" key="13">
    <source>
        <dbReference type="ARBA" id="ARBA00023136"/>
    </source>
</evidence>
<dbReference type="GO" id="GO:0006886">
    <property type="term" value="P:intracellular protein transport"/>
    <property type="evidence" value="ECO:0007669"/>
    <property type="project" value="InterPro"/>
</dbReference>
<dbReference type="InterPro" id="IPR006985">
    <property type="entry name" value="RAMP"/>
</dbReference>
<dbReference type="PROSITE" id="PS00661">
    <property type="entry name" value="FERM_2"/>
    <property type="match status" value="1"/>
</dbReference>
<evidence type="ECO:0000256" key="14">
    <source>
        <dbReference type="ARBA" id="ARBA00023157"/>
    </source>
</evidence>